<keyword evidence="10" id="KW-1185">Reference proteome</keyword>
<sequence>MSSLEEPLGLDKLPSMNTIDRIQRFSSGSCRPRVDNLGMGNCWIEGRSCSTSNSCNEDDEEYTAETFPWKRQTRDLSPDDSFSQKTLIKGRKSMKFGMIDDSFSDCQTSPKCHTKDLQGLAYKYLNSIPKFVKIVEVGPRDGLQNEKNIVPTAVKIELIHRLASTGLSVIEATSFVSPKWVPQLADAKDVMQAVHNLRGIRLPVLTPNLKGFEAAIAAGAREVAIFASASESFSKSNINCSIEESLIRFQAVTHAAKQLSIPVRGYVSCVAGCPVEGPIPPSKVAYVAKELYDMGCFEISLGDTIGVGTPGTVVPMLLAVMAVVPIDKIAVHFHDTYGQSLPNILVSLQVSHQLNIAWPLDMLVF</sequence>
<dbReference type="Gramene" id="KRH73523">
    <property type="protein sequence ID" value="KRH73523"/>
    <property type="gene ID" value="GLYMA_02G277900"/>
</dbReference>
<evidence type="ECO:0000256" key="4">
    <source>
        <dbReference type="ARBA" id="ARBA00022723"/>
    </source>
</evidence>
<dbReference type="Pfam" id="PF00682">
    <property type="entry name" value="HMGL-like"/>
    <property type="match status" value="1"/>
</dbReference>
<feature type="domain" description="Pyruvate carboxyltransferase" evidence="7">
    <location>
        <begin position="132"/>
        <end position="365"/>
    </location>
</feature>
<dbReference type="HOGENOM" id="CLU_022138_1_0_1"/>
<dbReference type="GO" id="GO:0004419">
    <property type="term" value="F:hydroxymethylglutaryl-CoA lyase activity"/>
    <property type="evidence" value="ECO:0007669"/>
    <property type="project" value="UniProtKB-EC"/>
</dbReference>
<evidence type="ECO:0000313" key="8">
    <source>
        <dbReference type="EMBL" id="KRH73523.1"/>
    </source>
</evidence>
<dbReference type="FunFam" id="3.20.20.70:FF:000071">
    <property type="entry name" value="Hydroxymethylglutaryl-CoA lyase"/>
    <property type="match status" value="1"/>
</dbReference>
<reference evidence="8 9" key="1">
    <citation type="journal article" date="2010" name="Nature">
        <title>Genome sequence of the palaeopolyploid soybean.</title>
        <authorList>
            <person name="Schmutz J."/>
            <person name="Cannon S.B."/>
            <person name="Schlueter J."/>
            <person name="Ma J."/>
            <person name="Mitros T."/>
            <person name="Nelson W."/>
            <person name="Hyten D.L."/>
            <person name="Song Q."/>
            <person name="Thelen J.J."/>
            <person name="Cheng J."/>
            <person name="Xu D."/>
            <person name="Hellsten U."/>
            <person name="May G.D."/>
            <person name="Yu Y."/>
            <person name="Sakurai T."/>
            <person name="Umezawa T."/>
            <person name="Bhattacharyya M.K."/>
            <person name="Sandhu D."/>
            <person name="Valliyodan B."/>
            <person name="Lindquist E."/>
            <person name="Peto M."/>
            <person name="Grant D."/>
            <person name="Shu S."/>
            <person name="Goodstein D."/>
            <person name="Barry K."/>
            <person name="Futrell-Griggs M."/>
            <person name="Abernathy B."/>
            <person name="Du J."/>
            <person name="Tian Z."/>
            <person name="Zhu L."/>
            <person name="Gill N."/>
            <person name="Joshi T."/>
            <person name="Libault M."/>
            <person name="Sethuraman A."/>
            <person name="Zhang X.-C."/>
            <person name="Shinozaki K."/>
            <person name="Nguyen H.T."/>
            <person name="Wing R.A."/>
            <person name="Cregan P."/>
            <person name="Specht J."/>
            <person name="Grimwood J."/>
            <person name="Rokhsar D."/>
            <person name="Stacey G."/>
            <person name="Shoemaker R.C."/>
            <person name="Jackson S.A."/>
        </authorList>
    </citation>
    <scope>NUCLEOTIDE SEQUENCE</scope>
    <source>
        <strain evidence="9">cv. Williams 82</strain>
        <tissue evidence="8">Callus</tissue>
    </source>
</reference>
<evidence type="ECO:0000256" key="5">
    <source>
        <dbReference type="ARBA" id="ARBA00023239"/>
    </source>
</evidence>
<keyword evidence="5" id="KW-0456">Lyase</keyword>
<dbReference type="Gene3D" id="3.20.20.70">
    <property type="entry name" value="Aldolase class I"/>
    <property type="match status" value="1"/>
</dbReference>
<comment type="catalytic activity">
    <reaction evidence="6">
        <text>(3S)-3-hydroxy-3-methylglutaryl-CoA = acetoacetate + acetyl-CoA</text>
        <dbReference type="Rhea" id="RHEA:24404"/>
        <dbReference type="ChEBI" id="CHEBI:13705"/>
        <dbReference type="ChEBI" id="CHEBI:43074"/>
        <dbReference type="ChEBI" id="CHEBI:57288"/>
        <dbReference type="EC" id="4.1.3.4"/>
    </reaction>
</comment>
<evidence type="ECO:0000313" key="10">
    <source>
        <dbReference type="Proteomes" id="UP000008827"/>
    </source>
</evidence>
<evidence type="ECO:0000256" key="6">
    <source>
        <dbReference type="ARBA" id="ARBA00049877"/>
    </source>
</evidence>
<evidence type="ECO:0000313" key="9">
    <source>
        <dbReference type="EnsemblPlants" id="KRH73523"/>
    </source>
</evidence>
<protein>
    <recommendedName>
        <fullName evidence="3">hydroxymethylglutaryl-CoA lyase</fullName>
        <ecNumber evidence="3">4.1.3.4</ecNumber>
    </recommendedName>
</protein>
<dbReference type="CDD" id="cd07938">
    <property type="entry name" value="DRE_TIM_HMGL"/>
    <property type="match status" value="1"/>
</dbReference>
<organism evidence="8">
    <name type="scientific">Glycine max</name>
    <name type="common">Soybean</name>
    <name type="synonym">Glycine hispida</name>
    <dbReference type="NCBI Taxonomy" id="3847"/>
    <lineage>
        <taxon>Eukaryota</taxon>
        <taxon>Viridiplantae</taxon>
        <taxon>Streptophyta</taxon>
        <taxon>Embryophyta</taxon>
        <taxon>Tracheophyta</taxon>
        <taxon>Spermatophyta</taxon>
        <taxon>Magnoliopsida</taxon>
        <taxon>eudicotyledons</taxon>
        <taxon>Gunneridae</taxon>
        <taxon>Pentapetalae</taxon>
        <taxon>rosids</taxon>
        <taxon>fabids</taxon>
        <taxon>Fabales</taxon>
        <taxon>Fabaceae</taxon>
        <taxon>Papilionoideae</taxon>
        <taxon>50 kb inversion clade</taxon>
        <taxon>NPAAA clade</taxon>
        <taxon>indigoferoid/millettioid clade</taxon>
        <taxon>Phaseoleae</taxon>
        <taxon>Glycine</taxon>
        <taxon>Glycine subgen. Soja</taxon>
    </lineage>
</organism>
<dbReference type="NCBIfam" id="NF004283">
    <property type="entry name" value="PRK05692.1"/>
    <property type="match status" value="1"/>
</dbReference>
<dbReference type="InterPro" id="IPR013785">
    <property type="entry name" value="Aldolase_TIM"/>
</dbReference>
<dbReference type="PROSITE" id="PS50991">
    <property type="entry name" value="PYR_CT"/>
    <property type="match status" value="1"/>
</dbReference>
<dbReference type="EC" id="4.1.3.4" evidence="3"/>
<gene>
    <name evidence="9" type="primary">LOC100817457</name>
    <name evidence="8" type="ORF">GLYMA_02G277900</name>
</gene>
<proteinExistence type="inferred from homology"/>
<dbReference type="PANTHER" id="PTHR42738">
    <property type="entry name" value="HYDROXYMETHYLGLUTARYL-COA LYASE"/>
    <property type="match status" value="1"/>
</dbReference>
<dbReference type="EMBL" id="CM000835">
    <property type="protein sequence ID" value="KRH73523.1"/>
    <property type="molecule type" value="Genomic_DNA"/>
</dbReference>
<reference evidence="8" key="3">
    <citation type="submission" date="2018-07" db="EMBL/GenBank/DDBJ databases">
        <title>WGS assembly of Glycine max.</title>
        <authorList>
            <person name="Schmutz J."/>
            <person name="Cannon S."/>
            <person name="Schlueter J."/>
            <person name="Ma J."/>
            <person name="Mitros T."/>
            <person name="Nelson W."/>
            <person name="Hyten D."/>
            <person name="Song Q."/>
            <person name="Thelen J."/>
            <person name="Cheng J."/>
            <person name="Xu D."/>
            <person name="Hellsten U."/>
            <person name="May G."/>
            <person name="Yu Y."/>
            <person name="Sakurai T."/>
            <person name="Umezawa T."/>
            <person name="Bhattacharyya M."/>
            <person name="Sandhu D."/>
            <person name="Valliyodan B."/>
            <person name="Lindquist E."/>
            <person name="Peto M."/>
            <person name="Grant D."/>
            <person name="Shu S."/>
            <person name="Goodstein D."/>
            <person name="Barry K."/>
            <person name="Futrell-Griggs M."/>
            <person name="Abernathy B."/>
            <person name="Du J."/>
            <person name="Tian Z."/>
            <person name="Zhu L."/>
            <person name="Gill N."/>
            <person name="Joshi T."/>
            <person name="Libault M."/>
            <person name="Sethuraman A."/>
            <person name="Zhang X."/>
            <person name="Shinozaki K."/>
            <person name="Nguyen H."/>
            <person name="Wing R."/>
            <person name="Cregan P."/>
            <person name="Specht J."/>
            <person name="Grimwood J."/>
            <person name="Rokhsar D."/>
            <person name="Stacey G."/>
            <person name="Shoemaker R."/>
            <person name="Jackson S."/>
        </authorList>
    </citation>
    <scope>NUCLEOTIDE SEQUENCE</scope>
    <source>
        <tissue evidence="8">Callus</tissue>
    </source>
</reference>
<dbReference type="SUPFAM" id="SSF51569">
    <property type="entry name" value="Aldolase"/>
    <property type="match status" value="1"/>
</dbReference>
<comment type="similarity">
    <text evidence="2">Belongs to the HMG-CoA lyase family.</text>
</comment>
<dbReference type="InterPro" id="IPR000891">
    <property type="entry name" value="PYR_CT"/>
</dbReference>
<evidence type="ECO:0000256" key="3">
    <source>
        <dbReference type="ARBA" id="ARBA00012910"/>
    </source>
</evidence>
<dbReference type="GO" id="GO:0046872">
    <property type="term" value="F:metal ion binding"/>
    <property type="evidence" value="ECO:0007669"/>
    <property type="project" value="UniProtKB-KW"/>
</dbReference>
<accession>I1JIV4</accession>
<dbReference type="AlphaFoldDB" id="I1JIV4"/>
<evidence type="ECO:0000256" key="1">
    <source>
        <dbReference type="ARBA" id="ARBA00005143"/>
    </source>
</evidence>
<dbReference type="EnsemblPlants" id="KRH73523">
    <property type="protein sequence ID" value="KRH73523"/>
    <property type="gene ID" value="GLYMA_02G277900"/>
</dbReference>
<dbReference type="InterPro" id="IPR043594">
    <property type="entry name" value="HMGL"/>
</dbReference>
<reference evidence="9" key="2">
    <citation type="submission" date="2018-02" db="UniProtKB">
        <authorList>
            <consortium name="EnsemblPlants"/>
        </authorList>
    </citation>
    <scope>IDENTIFICATION</scope>
    <source>
        <strain evidence="9">Williams 82</strain>
    </source>
</reference>
<evidence type="ECO:0000259" key="7">
    <source>
        <dbReference type="PROSITE" id="PS50991"/>
    </source>
</evidence>
<dbReference type="PANTHER" id="PTHR42738:SF7">
    <property type="entry name" value="HYDROXYMETHYLGLUTARYL-COA LYASE"/>
    <property type="match status" value="1"/>
</dbReference>
<comment type="pathway">
    <text evidence="1">Metabolic intermediate metabolism; (S)-3-hydroxy-3-methylglutaryl-CoA degradation; acetoacetate from (S)-3-hydroxy-3-methylglutaryl-CoA: step 1/1.</text>
</comment>
<keyword evidence="4" id="KW-0479">Metal-binding</keyword>
<dbReference type="ExpressionAtlas" id="I1JIV4">
    <property type="expression patterns" value="baseline and differential"/>
</dbReference>
<dbReference type="Proteomes" id="UP000008827">
    <property type="component" value="Chromosome 2"/>
</dbReference>
<dbReference type="UniPathway" id="UPA00896">
    <property type="reaction ID" value="UER00863"/>
</dbReference>
<name>I1JIV4_SOYBN</name>
<evidence type="ECO:0000256" key="2">
    <source>
        <dbReference type="ARBA" id="ARBA00009405"/>
    </source>
</evidence>